<dbReference type="SUPFAM" id="SSF53474">
    <property type="entry name" value="alpha/beta-Hydrolases"/>
    <property type="match status" value="1"/>
</dbReference>
<name>A0ABX6F1S7_KLUMA</name>
<feature type="region of interest" description="Disordered" evidence="1">
    <location>
        <begin position="1"/>
        <end position="46"/>
    </location>
</feature>
<sequence>MVKNRNRSDSIHSVKSTQDDSVTEEKVEEKKELEKRDSHSQTYKDSDKTWKDSRRLIFVFGALLGLVLALWFGSSGDKYSNDMFDNFYVFESVQNYVGDWKELLPQSVSNLIGDFQFDNTQADLTESFAVGKQLRRDLNLTDKHPLIIVPGVISTGIESWGLYKDEECDSEPHFRKRLWGSFYMLKAMVLDKTCWLRHVKLDPETGLDPPHYKLRAAQGFESADFFMAGYWLWNKVLQNLGAIGYDSNKMMTASYDWRLSYLDLEIRDRYFTKLKLQIELGLEHSGEKTVLVGHSMGSQVVFYFLKWVEASGKNYGNGGPGWVDKHIEAFIDVAGTLLGAPKCVPALISGEMKDTIQLNTLAMYGLEKFFSRKERLEMLQTWGGIPSMLPKGGDLIWGDLDYSVEDSSNDSNNTDTFGNFIRFADLNEDIIPEEDTTWNNLTMSSAIQYVYDTSPDWLQKRITDQYSFGYATTEKEMKQNELHHSHWSNPLEVPLPNAPNMKIYCLYGVNNPTERAYTYKKDTDSSYLNLTIAYDSPQPVFFTDGDGTVPLVTHSMCHKWKEGVTPYNPAGIEVKIVEMMHQPDRFDIRGGAKSAEHVDILGSAELNEYILKIAGGRGNLIEDRLHTNLTNWVNEMSFPM</sequence>
<keyword evidence="3" id="KW-0012">Acyltransferase</keyword>
<evidence type="ECO:0000313" key="4">
    <source>
        <dbReference type="Proteomes" id="UP000422736"/>
    </source>
</evidence>
<proteinExistence type="predicted"/>
<dbReference type="Proteomes" id="UP000422736">
    <property type="component" value="Chromosome 6"/>
</dbReference>
<reference evidence="3 4" key="2">
    <citation type="submission" date="2019-11" db="EMBL/GenBank/DDBJ databases">
        <authorList>
            <person name="Lu H."/>
        </authorList>
    </citation>
    <scope>NUCLEOTIDE SEQUENCE [LARGE SCALE GENOMIC DNA]</scope>
    <source>
        <strain evidence="3 4">FIM1</strain>
    </source>
</reference>
<keyword evidence="3" id="KW-0808">Transferase</keyword>
<gene>
    <name evidence="3" type="primary">LRO1</name>
    <name evidence="3" type="ORF">FIM1_3830</name>
</gene>
<reference evidence="3 4" key="1">
    <citation type="submission" date="2016-03" db="EMBL/GenBank/DDBJ databases">
        <title>How can Kluyveromyces marxianus grow so fast - potential evolutionary course in Saccharomyces Complex revealed by comparative genomics.</title>
        <authorList>
            <person name="Mo W."/>
            <person name="Lu W."/>
            <person name="Yang X."/>
            <person name="Qi J."/>
            <person name="Lv H."/>
        </authorList>
    </citation>
    <scope>NUCLEOTIDE SEQUENCE [LARGE SCALE GENOMIC DNA]</scope>
    <source>
        <strain evidence="3 4">FIM1</strain>
    </source>
</reference>
<dbReference type="InterPro" id="IPR029058">
    <property type="entry name" value="AB_hydrolase_fold"/>
</dbReference>
<dbReference type="GO" id="GO:0016746">
    <property type="term" value="F:acyltransferase activity"/>
    <property type="evidence" value="ECO:0007669"/>
    <property type="project" value="UniProtKB-KW"/>
</dbReference>
<keyword evidence="4" id="KW-1185">Reference proteome</keyword>
<protein>
    <submittedName>
        <fullName evidence="3">Phospholipid diacylglycerol acyltransferase</fullName>
    </submittedName>
</protein>
<accession>A0ABX6F1S7</accession>
<keyword evidence="2" id="KW-0472">Membrane</keyword>
<organism evidence="3 4">
    <name type="scientific">Kluyveromyces marxianus</name>
    <name type="common">Yeast</name>
    <name type="synonym">Candida kefyr</name>
    <dbReference type="NCBI Taxonomy" id="4911"/>
    <lineage>
        <taxon>Eukaryota</taxon>
        <taxon>Fungi</taxon>
        <taxon>Dikarya</taxon>
        <taxon>Ascomycota</taxon>
        <taxon>Saccharomycotina</taxon>
        <taxon>Saccharomycetes</taxon>
        <taxon>Saccharomycetales</taxon>
        <taxon>Saccharomycetaceae</taxon>
        <taxon>Kluyveromyces</taxon>
    </lineage>
</organism>
<dbReference type="Gene3D" id="3.40.50.1820">
    <property type="entry name" value="alpha/beta hydrolase"/>
    <property type="match status" value="1"/>
</dbReference>
<evidence type="ECO:0000256" key="1">
    <source>
        <dbReference type="SAM" id="MobiDB-lite"/>
    </source>
</evidence>
<feature type="compositionally biased region" description="Basic and acidic residues" evidence="1">
    <location>
        <begin position="1"/>
        <end position="12"/>
    </location>
</feature>
<feature type="transmembrane region" description="Helical" evidence="2">
    <location>
        <begin position="56"/>
        <end position="74"/>
    </location>
</feature>
<evidence type="ECO:0000313" key="3">
    <source>
        <dbReference type="EMBL" id="QGN17099.1"/>
    </source>
</evidence>
<dbReference type="EMBL" id="CP015059">
    <property type="protein sequence ID" value="QGN17099.1"/>
    <property type="molecule type" value="Genomic_DNA"/>
</dbReference>
<dbReference type="InterPro" id="IPR003386">
    <property type="entry name" value="LACT/PDAT_acylTrfase"/>
</dbReference>
<dbReference type="PANTHER" id="PTHR11440">
    <property type="entry name" value="LECITHIN-CHOLESTEROL ACYLTRANSFERASE-RELATED"/>
    <property type="match status" value="1"/>
</dbReference>
<dbReference type="Pfam" id="PF02450">
    <property type="entry name" value="LCAT"/>
    <property type="match status" value="1"/>
</dbReference>
<evidence type="ECO:0000256" key="2">
    <source>
        <dbReference type="SAM" id="Phobius"/>
    </source>
</evidence>
<keyword evidence="2" id="KW-1133">Transmembrane helix</keyword>
<feature type="compositionally biased region" description="Basic and acidic residues" evidence="1">
    <location>
        <begin position="23"/>
        <end position="46"/>
    </location>
</feature>
<keyword evidence="2" id="KW-0812">Transmembrane</keyword>